<dbReference type="STRING" id="883161.HMPREF9306_00211"/>
<protein>
    <recommendedName>
        <fullName evidence="3">RNA polymerase sigma-70 region 4 domain-containing protein</fullName>
    </recommendedName>
</protein>
<dbReference type="GO" id="GO:0003677">
    <property type="term" value="F:DNA binding"/>
    <property type="evidence" value="ECO:0007669"/>
    <property type="project" value="InterPro"/>
</dbReference>
<reference evidence="1 2" key="1">
    <citation type="submission" date="2013-04" db="EMBL/GenBank/DDBJ databases">
        <title>The Genome Sequence of Propionimicrobium lymphophilum ACS-093-V-SCH5.</title>
        <authorList>
            <consortium name="The Broad Institute Genomics Platform"/>
            <person name="Earl A."/>
            <person name="Ward D."/>
            <person name="Feldgarden M."/>
            <person name="Gevers D."/>
            <person name="Saerens B."/>
            <person name="Vaneechoutte M."/>
            <person name="Walker B."/>
            <person name="Young S."/>
            <person name="Zeng Q."/>
            <person name="Gargeya S."/>
            <person name="Fitzgerald M."/>
            <person name="Haas B."/>
            <person name="Abouelleil A."/>
            <person name="Allen A.W."/>
            <person name="Alvarado L."/>
            <person name="Arachchi H.M."/>
            <person name="Berlin A.M."/>
            <person name="Chapman S.B."/>
            <person name="Gainer-Dewar J."/>
            <person name="Goldberg J."/>
            <person name="Griggs A."/>
            <person name="Gujja S."/>
            <person name="Hansen M."/>
            <person name="Howarth C."/>
            <person name="Imamovic A."/>
            <person name="Ireland A."/>
            <person name="Larimer J."/>
            <person name="McCowan C."/>
            <person name="Murphy C."/>
            <person name="Pearson M."/>
            <person name="Poon T.W."/>
            <person name="Priest M."/>
            <person name="Roberts A."/>
            <person name="Saif S."/>
            <person name="Shea T."/>
            <person name="Sisk P."/>
            <person name="Sykes S."/>
            <person name="Wortman J."/>
            <person name="Nusbaum C."/>
            <person name="Birren B."/>
        </authorList>
    </citation>
    <scope>NUCLEOTIDE SEQUENCE [LARGE SCALE GENOMIC DNA]</scope>
    <source>
        <strain evidence="1 2">ACS-093-V-SCH5</strain>
    </source>
</reference>
<proteinExistence type="predicted"/>
<dbReference type="InterPro" id="IPR036388">
    <property type="entry name" value="WH-like_DNA-bd_sf"/>
</dbReference>
<dbReference type="Gene3D" id="1.10.10.10">
    <property type="entry name" value="Winged helix-like DNA-binding domain superfamily/Winged helix DNA-binding domain"/>
    <property type="match status" value="1"/>
</dbReference>
<dbReference type="AlphaFoldDB" id="S2WMB0"/>
<dbReference type="InterPro" id="IPR016032">
    <property type="entry name" value="Sig_transdc_resp-reg_C-effctor"/>
</dbReference>
<dbReference type="InterPro" id="IPR001387">
    <property type="entry name" value="Cro/C1-type_HTH"/>
</dbReference>
<dbReference type="GO" id="GO:0006355">
    <property type="term" value="P:regulation of DNA-templated transcription"/>
    <property type="evidence" value="ECO:0007669"/>
    <property type="project" value="InterPro"/>
</dbReference>
<evidence type="ECO:0000313" key="2">
    <source>
        <dbReference type="Proteomes" id="UP000014417"/>
    </source>
</evidence>
<dbReference type="Pfam" id="PF13384">
    <property type="entry name" value="HTH_23"/>
    <property type="match status" value="1"/>
</dbReference>
<dbReference type="RefSeq" id="WP_016455069.1">
    <property type="nucleotide sequence ID" value="NZ_KE150269.1"/>
</dbReference>
<dbReference type="SUPFAM" id="SSF46894">
    <property type="entry name" value="C-terminal effector domain of the bipartite response regulators"/>
    <property type="match status" value="1"/>
</dbReference>
<dbReference type="Proteomes" id="UP000014417">
    <property type="component" value="Unassembled WGS sequence"/>
</dbReference>
<dbReference type="CDD" id="cd00093">
    <property type="entry name" value="HTH_XRE"/>
    <property type="match status" value="1"/>
</dbReference>
<evidence type="ECO:0000313" key="1">
    <source>
        <dbReference type="EMBL" id="EPD33797.1"/>
    </source>
</evidence>
<name>S2WMB0_9ACTN</name>
<dbReference type="EMBL" id="AGZR01000003">
    <property type="protein sequence ID" value="EPD33797.1"/>
    <property type="molecule type" value="Genomic_DNA"/>
</dbReference>
<comment type="caution">
    <text evidence="1">The sequence shown here is derived from an EMBL/GenBank/DDBJ whole genome shotgun (WGS) entry which is preliminary data.</text>
</comment>
<sequence>MRINKELDNVTNCLRPKTLLVENSRQFVSSGLATDVLILKARGMTRQQIADELGISPRQVSRLVQSSNKEAGQAHE</sequence>
<evidence type="ECO:0008006" key="3">
    <source>
        <dbReference type="Google" id="ProtNLM"/>
    </source>
</evidence>
<dbReference type="OrthoDB" id="4266042at2"/>
<organism evidence="1 2">
    <name type="scientific">Propionimicrobium lymphophilum ACS-093-V-SCH5</name>
    <dbReference type="NCBI Taxonomy" id="883161"/>
    <lineage>
        <taxon>Bacteria</taxon>
        <taxon>Bacillati</taxon>
        <taxon>Actinomycetota</taxon>
        <taxon>Actinomycetes</taxon>
        <taxon>Propionibacteriales</taxon>
        <taxon>Propionibacteriaceae</taxon>
        <taxon>Propionimicrobium</taxon>
    </lineage>
</organism>
<gene>
    <name evidence="1" type="ORF">HMPREF9306_00211</name>
</gene>
<dbReference type="HOGENOM" id="CLU_2651520_0_0_11"/>
<keyword evidence="2" id="KW-1185">Reference proteome</keyword>
<accession>S2WMB0</accession>